<proteinExistence type="predicted"/>
<keyword evidence="3" id="KW-1185">Reference proteome</keyword>
<dbReference type="OrthoDB" id="122799at2"/>
<evidence type="ECO:0000256" key="1">
    <source>
        <dbReference type="SAM" id="Coils"/>
    </source>
</evidence>
<name>A0A4Q7YR29_9BACT</name>
<dbReference type="EMBL" id="SHKW01000001">
    <property type="protein sequence ID" value="RZU40232.1"/>
    <property type="molecule type" value="Genomic_DNA"/>
</dbReference>
<gene>
    <name evidence="2" type="ORF">BDD14_1677</name>
</gene>
<evidence type="ECO:0008006" key="4">
    <source>
        <dbReference type="Google" id="ProtNLM"/>
    </source>
</evidence>
<dbReference type="Gene3D" id="6.10.280.50">
    <property type="match status" value="1"/>
</dbReference>
<feature type="coiled-coil region" evidence="1">
    <location>
        <begin position="18"/>
        <end position="72"/>
    </location>
</feature>
<dbReference type="AlphaFoldDB" id="A0A4Q7YR29"/>
<dbReference type="Proteomes" id="UP000292958">
    <property type="component" value="Unassembled WGS sequence"/>
</dbReference>
<dbReference type="RefSeq" id="WP_130418324.1">
    <property type="nucleotide sequence ID" value="NZ_SHKW01000001.1"/>
</dbReference>
<evidence type="ECO:0000313" key="3">
    <source>
        <dbReference type="Proteomes" id="UP000292958"/>
    </source>
</evidence>
<reference evidence="2 3" key="1">
    <citation type="submission" date="2019-02" db="EMBL/GenBank/DDBJ databases">
        <title>Genomic Encyclopedia of Archaeal and Bacterial Type Strains, Phase II (KMG-II): from individual species to whole genera.</title>
        <authorList>
            <person name="Goeker M."/>
        </authorList>
    </citation>
    <scope>NUCLEOTIDE SEQUENCE [LARGE SCALE GENOMIC DNA]</scope>
    <source>
        <strain evidence="2 3">DSM 18101</strain>
    </source>
</reference>
<protein>
    <recommendedName>
        <fullName evidence="4">DUF465 domain-containing protein</fullName>
    </recommendedName>
</protein>
<dbReference type="InterPro" id="IPR038444">
    <property type="entry name" value="DUF465_sf"/>
</dbReference>
<organism evidence="2 3">
    <name type="scientific">Edaphobacter modestus</name>
    <dbReference type="NCBI Taxonomy" id="388466"/>
    <lineage>
        <taxon>Bacteria</taxon>
        <taxon>Pseudomonadati</taxon>
        <taxon>Acidobacteriota</taxon>
        <taxon>Terriglobia</taxon>
        <taxon>Terriglobales</taxon>
        <taxon>Acidobacteriaceae</taxon>
        <taxon>Edaphobacter</taxon>
    </lineage>
</organism>
<comment type="caution">
    <text evidence="2">The sequence shown here is derived from an EMBL/GenBank/DDBJ whole genome shotgun (WGS) entry which is preliminary data.</text>
</comment>
<evidence type="ECO:0000313" key="2">
    <source>
        <dbReference type="EMBL" id="RZU40232.1"/>
    </source>
</evidence>
<keyword evidence="1" id="KW-0175">Coiled coil</keyword>
<sequence length="76" mass="9196">MQTAKYTELPNVTQHLSIQQLEQEHSLYDRRLDTLRSKLFLTEPEKLEEIRLKKLKLSLKDEMERLRRMEASDSQH</sequence>
<accession>A0A4Q7YR29</accession>